<dbReference type="InParanoid" id="A0A067PGI2"/>
<feature type="region of interest" description="Disordered" evidence="5">
    <location>
        <begin position="92"/>
        <end position="116"/>
    </location>
</feature>
<keyword evidence="3" id="KW-0862">Zinc</keyword>
<dbReference type="InterPro" id="IPR007853">
    <property type="entry name" value="Znf_DNL-typ"/>
</dbReference>
<evidence type="ECO:0000259" key="6">
    <source>
        <dbReference type="PROSITE" id="PS51501"/>
    </source>
</evidence>
<dbReference type="InterPro" id="IPR024158">
    <property type="entry name" value="Mt_import_TIM15"/>
</dbReference>
<accession>A0A067PGI2</accession>
<dbReference type="GO" id="GO:0008270">
    <property type="term" value="F:zinc ion binding"/>
    <property type="evidence" value="ECO:0007669"/>
    <property type="project" value="UniProtKB-KW"/>
</dbReference>
<gene>
    <name evidence="7" type="ORF">JAAARDRAFT_142443</name>
</gene>
<dbReference type="OrthoDB" id="512667at2759"/>
<dbReference type="AlphaFoldDB" id="A0A067PGI2"/>
<organism evidence="7 8">
    <name type="scientific">Jaapia argillacea MUCL 33604</name>
    <dbReference type="NCBI Taxonomy" id="933084"/>
    <lineage>
        <taxon>Eukaryota</taxon>
        <taxon>Fungi</taxon>
        <taxon>Dikarya</taxon>
        <taxon>Basidiomycota</taxon>
        <taxon>Agaricomycotina</taxon>
        <taxon>Agaricomycetes</taxon>
        <taxon>Agaricomycetidae</taxon>
        <taxon>Jaapiales</taxon>
        <taxon>Jaapiaceae</taxon>
        <taxon>Jaapia</taxon>
    </lineage>
</organism>
<protein>
    <recommendedName>
        <fullName evidence="6">DNL-type domain-containing protein</fullName>
    </recommendedName>
</protein>
<keyword evidence="2 4" id="KW-0863">Zinc-finger</keyword>
<dbReference type="GO" id="GO:0030150">
    <property type="term" value="P:protein import into mitochondrial matrix"/>
    <property type="evidence" value="ECO:0007669"/>
    <property type="project" value="TreeGrafter"/>
</dbReference>
<keyword evidence="8" id="KW-1185">Reference proteome</keyword>
<dbReference type="PROSITE" id="PS51501">
    <property type="entry name" value="ZF_DNL"/>
    <property type="match status" value="1"/>
</dbReference>
<keyword evidence="1" id="KW-0479">Metal-binding</keyword>
<evidence type="ECO:0000256" key="4">
    <source>
        <dbReference type="PROSITE-ProRule" id="PRU00834"/>
    </source>
</evidence>
<reference evidence="8" key="1">
    <citation type="journal article" date="2014" name="Proc. Natl. Acad. Sci. U.S.A.">
        <title>Extensive sampling of basidiomycete genomes demonstrates inadequacy of the white-rot/brown-rot paradigm for wood decay fungi.</title>
        <authorList>
            <person name="Riley R."/>
            <person name="Salamov A.A."/>
            <person name="Brown D.W."/>
            <person name="Nagy L.G."/>
            <person name="Floudas D."/>
            <person name="Held B.W."/>
            <person name="Levasseur A."/>
            <person name="Lombard V."/>
            <person name="Morin E."/>
            <person name="Otillar R."/>
            <person name="Lindquist E.A."/>
            <person name="Sun H."/>
            <person name="LaButti K.M."/>
            <person name="Schmutz J."/>
            <person name="Jabbour D."/>
            <person name="Luo H."/>
            <person name="Baker S.E."/>
            <person name="Pisabarro A.G."/>
            <person name="Walton J.D."/>
            <person name="Blanchette R.A."/>
            <person name="Henrissat B."/>
            <person name="Martin F."/>
            <person name="Cullen D."/>
            <person name="Hibbett D.S."/>
            <person name="Grigoriev I.V."/>
        </authorList>
    </citation>
    <scope>NUCLEOTIDE SEQUENCE [LARGE SCALE GENOMIC DNA]</scope>
    <source>
        <strain evidence="8">MUCL 33604</strain>
    </source>
</reference>
<dbReference type="GO" id="GO:0050821">
    <property type="term" value="P:protein stabilization"/>
    <property type="evidence" value="ECO:0007669"/>
    <property type="project" value="TreeGrafter"/>
</dbReference>
<dbReference type="GO" id="GO:0006457">
    <property type="term" value="P:protein folding"/>
    <property type="evidence" value="ECO:0007669"/>
    <property type="project" value="TreeGrafter"/>
</dbReference>
<dbReference type="HOGENOM" id="CLU_093902_6_0_1"/>
<dbReference type="Pfam" id="PF05180">
    <property type="entry name" value="zf-DNL"/>
    <property type="match status" value="1"/>
</dbReference>
<evidence type="ECO:0000256" key="5">
    <source>
        <dbReference type="SAM" id="MobiDB-lite"/>
    </source>
</evidence>
<dbReference type="EMBL" id="KL197765">
    <property type="protein sequence ID" value="KDQ50137.1"/>
    <property type="molecule type" value="Genomic_DNA"/>
</dbReference>
<dbReference type="STRING" id="933084.A0A067PGI2"/>
<evidence type="ECO:0000313" key="7">
    <source>
        <dbReference type="EMBL" id="KDQ50137.1"/>
    </source>
</evidence>
<dbReference type="GO" id="GO:0051087">
    <property type="term" value="F:protein-folding chaperone binding"/>
    <property type="evidence" value="ECO:0007669"/>
    <property type="project" value="TreeGrafter"/>
</dbReference>
<dbReference type="GO" id="GO:0005739">
    <property type="term" value="C:mitochondrion"/>
    <property type="evidence" value="ECO:0007669"/>
    <property type="project" value="TreeGrafter"/>
</dbReference>
<evidence type="ECO:0000256" key="1">
    <source>
        <dbReference type="ARBA" id="ARBA00022723"/>
    </source>
</evidence>
<dbReference type="PANTHER" id="PTHR20922">
    <property type="entry name" value="DNL-TYPE ZINC FINGER PROTEIN"/>
    <property type="match status" value="1"/>
</dbReference>
<proteinExistence type="predicted"/>
<dbReference type="Proteomes" id="UP000027265">
    <property type="component" value="Unassembled WGS sequence"/>
</dbReference>
<dbReference type="FunCoup" id="A0A067PGI2">
    <property type="interactions" value="143"/>
</dbReference>
<name>A0A067PGI2_9AGAM</name>
<dbReference type="PANTHER" id="PTHR20922:SF13">
    <property type="entry name" value="DNL-TYPE ZINC FINGER PROTEIN"/>
    <property type="match status" value="1"/>
</dbReference>
<sequence length="116" mass="12908">MEEPRLSLTFTCTVPNCSHRSSHFFTKRAYEKGIVIVQCPGCKNRHLIADHLSWFKDDRTQEGKLRTIEDIMRAKGEEVQRGNLTVTQAGELGEGDVVFEPAESEAGDGEDKAGQA</sequence>
<feature type="domain" description="DNL-type" evidence="6">
    <location>
        <begin position="3"/>
        <end position="104"/>
    </location>
</feature>
<evidence type="ECO:0000256" key="2">
    <source>
        <dbReference type="ARBA" id="ARBA00022771"/>
    </source>
</evidence>
<evidence type="ECO:0000313" key="8">
    <source>
        <dbReference type="Proteomes" id="UP000027265"/>
    </source>
</evidence>
<evidence type="ECO:0000256" key="3">
    <source>
        <dbReference type="ARBA" id="ARBA00022833"/>
    </source>
</evidence>